<keyword evidence="3" id="KW-1185">Reference proteome</keyword>
<dbReference type="Proteomes" id="UP000233837">
    <property type="component" value="Unassembled WGS sequence"/>
</dbReference>
<sequence>MRTNHHLLILLIILFFSLVGKIASVARGGELRRKDFPGDFIFGTASSAYQIRPPSATFRRRLLALPRMDYSCSFEEFPYNGLLVFLFGDVGSADLHHPAFLEDLALKSFQSDPAFMDYSCSFEEFPYNGLLVLLFGDVGSDDLHHLAFLYDLAFKSFQSDPALVSLIYFL</sequence>
<reference evidence="2 3" key="1">
    <citation type="journal article" date="2016" name="Sci. Rep.">
        <title>The Dendrobium catenatum Lindl. genome sequence provides insights into polysaccharide synthase, floral development and adaptive evolution.</title>
        <authorList>
            <person name="Zhang G.Q."/>
            <person name="Xu Q."/>
            <person name="Bian C."/>
            <person name="Tsai W.C."/>
            <person name="Yeh C.M."/>
            <person name="Liu K.W."/>
            <person name="Yoshida K."/>
            <person name="Zhang L.S."/>
            <person name="Chang S.B."/>
            <person name="Chen F."/>
            <person name="Shi Y."/>
            <person name="Su Y.Y."/>
            <person name="Zhang Y.Q."/>
            <person name="Chen L.J."/>
            <person name="Yin Y."/>
            <person name="Lin M."/>
            <person name="Huang H."/>
            <person name="Deng H."/>
            <person name="Wang Z.W."/>
            <person name="Zhu S.L."/>
            <person name="Zhao X."/>
            <person name="Deng C."/>
            <person name="Niu S.C."/>
            <person name="Huang J."/>
            <person name="Wang M."/>
            <person name="Liu G.H."/>
            <person name="Yang H.J."/>
            <person name="Xiao X.J."/>
            <person name="Hsiao Y.Y."/>
            <person name="Wu W.L."/>
            <person name="Chen Y.Y."/>
            <person name="Mitsuda N."/>
            <person name="Ohme-Takagi M."/>
            <person name="Luo Y.B."/>
            <person name="Van de Peer Y."/>
            <person name="Liu Z.J."/>
        </authorList>
    </citation>
    <scope>NUCLEOTIDE SEQUENCE [LARGE SCALE GENOMIC DNA]</scope>
    <source>
        <tissue evidence="2">The whole plant</tissue>
    </source>
</reference>
<evidence type="ECO:0000313" key="3">
    <source>
        <dbReference type="Proteomes" id="UP000233837"/>
    </source>
</evidence>
<protein>
    <submittedName>
        <fullName evidence="2">Uncharacterized protein</fullName>
    </submittedName>
</protein>
<dbReference type="AlphaFoldDB" id="A0A2I0VZZ0"/>
<accession>A0A2I0VZZ0</accession>
<organism evidence="2 3">
    <name type="scientific">Dendrobium catenatum</name>
    <dbReference type="NCBI Taxonomy" id="906689"/>
    <lineage>
        <taxon>Eukaryota</taxon>
        <taxon>Viridiplantae</taxon>
        <taxon>Streptophyta</taxon>
        <taxon>Embryophyta</taxon>
        <taxon>Tracheophyta</taxon>
        <taxon>Spermatophyta</taxon>
        <taxon>Magnoliopsida</taxon>
        <taxon>Liliopsida</taxon>
        <taxon>Asparagales</taxon>
        <taxon>Orchidaceae</taxon>
        <taxon>Epidendroideae</taxon>
        <taxon>Malaxideae</taxon>
        <taxon>Dendrobiinae</taxon>
        <taxon>Dendrobium</taxon>
    </lineage>
</organism>
<keyword evidence="1" id="KW-0732">Signal</keyword>
<proteinExistence type="predicted"/>
<feature type="signal peptide" evidence="1">
    <location>
        <begin position="1"/>
        <end position="24"/>
    </location>
</feature>
<gene>
    <name evidence="2" type="ORF">MA16_Dca002251</name>
</gene>
<dbReference type="EMBL" id="KZ503041">
    <property type="protein sequence ID" value="PKU68983.1"/>
    <property type="molecule type" value="Genomic_DNA"/>
</dbReference>
<reference evidence="2 3" key="2">
    <citation type="journal article" date="2017" name="Nature">
        <title>The Apostasia genome and the evolution of orchids.</title>
        <authorList>
            <person name="Zhang G.Q."/>
            <person name="Liu K.W."/>
            <person name="Li Z."/>
            <person name="Lohaus R."/>
            <person name="Hsiao Y.Y."/>
            <person name="Niu S.C."/>
            <person name="Wang J.Y."/>
            <person name="Lin Y.C."/>
            <person name="Xu Q."/>
            <person name="Chen L.J."/>
            <person name="Yoshida K."/>
            <person name="Fujiwara S."/>
            <person name="Wang Z.W."/>
            <person name="Zhang Y.Q."/>
            <person name="Mitsuda N."/>
            <person name="Wang M."/>
            <person name="Liu G.H."/>
            <person name="Pecoraro L."/>
            <person name="Huang H.X."/>
            <person name="Xiao X.J."/>
            <person name="Lin M."/>
            <person name="Wu X.Y."/>
            <person name="Wu W.L."/>
            <person name="Chen Y.Y."/>
            <person name="Chang S.B."/>
            <person name="Sakamoto S."/>
            <person name="Ohme-Takagi M."/>
            <person name="Yagi M."/>
            <person name="Zeng S.J."/>
            <person name="Shen C.Y."/>
            <person name="Yeh C.M."/>
            <person name="Luo Y.B."/>
            <person name="Tsai W.C."/>
            <person name="Van de Peer Y."/>
            <person name="Liu Z.J."/>
        </authorList>
    </citation>
    <scope>NUCLEOTIDE SEQUENCE [LARGE SCALE GENOMIC DNA]</scope>
    <source>
        <tissue evidence="2">The whole plant</tissue>
    </source>
</reference>
<feature type="chain" id="PRO_5014196038" evidence="1">
    <location>
        <begin position="25"/>
        <end position="170"/>
    </location>
</feature>
<name>A0A2I0VZZ0_9ASPA</name>
<evidence type="ECO:0000256" key="1">
    <source>
        <dbReference type="SAM" id="SignalP"/>
    </source>
</evidence>
<evidence type="ECO:0000313" key="2">
    <source>
        <dbReference type="EMBL" id="PKU68983.1"/>
    </source>
</evidence>